<dbReference type="SUPFAM" id="SSF57997">
    <property type="entry name" value="Tropomyosin"/>
    <property type="match status" value="1"/>
</dbReference>
<proteinExistence type="predicted"/>
<dbReference type="GeneID" id="114241835"/>
<evidence type="ECO:0000313" key="2">
    <source>
        <dbReference type="Proteomes" id="UP000504629"/>
    </source>
</evidence>
<feature type="coiled-coil region" evidence="1">
    <location>
        <begin position="604"/>
        <end position="751"/>
    </location>
</feature>
<gene>
    <name evidence="3" type="primary">LOC114241835</name>
</gene>
<dbReference type="KEGG" id="bman:114241835"/>
<dbReference type="PANTHER" id="PTHR23159">
    <property type="entry name" value="CENTROSOMAL PROTEIN 2"/>
    <property type="match status" value="1"/>
</dbReference>
<accession>A0A6J2JGJ3</accession>
<evidence type="ECO:0000256" key="1">
    <source>
        <dbReference type="SAM" id="Coils"/>
    </source>
</evidence>
<dbReference type="Proteomes" id="UP000504629">
    <property type="component" value="Unplaced"/>
</dbReference>
<name>A0A6J2JGJ3_BOMMA</name>
<sequence length="1012" mass="118397">MIMSLIVPDEPKIEEIITAARQQTTKCKIPLISTSGNQRTKPMNNIENTIVTNSRPRSTNRTRDQGMVPGRTLHTIPMLRIRPEREKLLPALKRPSTIPKRVTNENKSGRSVITVPVPQRNSSKSNPLRFLGLPTQNNIMKQEELEIQQNQTEGCLCEDLNEQESITSESHKITKLKTVWQEKMMTFEKSKKELEDRQNQVMELYASLRNTHRKMKLLGQKVNLPSAEELHIMNVAKLSPEQLLQLCAGGEPKALEHSTLDNKVTFDVNKLLNIPNSLVDKCEETLFKRKEIINWFESLMSQEKGISTKTLTMKIKEFNAENDLLKSSLDQLRTDFLKEINDIIDCLRKNANETMALQLRTKELSCALSDLNTQNAEMRKQIHSGDHHRPYVNRNKIEELEKELKEEKYKKSIMKDRLSRTEHQLKTNVERVVQLEAALEQARSESWSLERTVQQQHQQNQKLQEDFDQELNKLTQSIKDNTTHLEDIALAREKLQSEKEEVEKRLEELSASYNKSIKDMKHEMNLNIAKLIEIEKKYNDSIEEKKTLQENIDDLRTDLLESELRVKDLVRELDEKESILETKQCVQKELESTKTDLKHRKTEIEEFKRLLFEKDEEIDELKSKLSTEKAIKDILEKKDELLAEQKEKQQELKEKLKERESQMKSYYEELMNLKNQITQLREFGAFDNLNDVCNMINQQRDKLFELTKQQEEYDEKLQTKENEVKRLVESMTEQEHVLNKKEEVIKMLNEKEEEHMNIINLLHNKLELRNETDIDHRHQLIEKSAEINTLINSVESRKKHIIELENIILAQEEQIRKASLRRKKDQDKINMFEKRIADLESRQTEMNFNNQETPENLDNLIKILEDELDTPFATNVEVNSKLGVNHFTTQSKNYKKNKSNRQTSTDLEKNDFAPVKIVMGSSNKNTRRPNGIEYFKGDHFLLKKAIRSTNNREWIGPNDASVCSTSTTATMNTSLKGLPYSTKENLPINHLTSRPCTDEIRSKMFKFAGHRI</sequence>
<organism evidence="2 3">
    <name type="scientific">Bombyx mandarina</name>
    <name type="common">Wild silk moth</name>
    <name type="synonym">Wild silkworm</name>
    <dbReference type="NCBI Taxonomy" id="7092"/>
    <lineage>
        <taxon>Eukaryota</taxon>
        <taxon>Metazoa</taxon>
        <taxon>Ecdysozoa</taxon>
        <taxon>Arthropoda</taxon>
        <taxon>Hexapoda</taxon>
        <taxon>Insecta</taxon>
        <taxon>Pterygota</taxon>
        <taxon>Neoptera</taxon>
        <taxon>Endopterygota</taxon>
        <taxon>Lepidoptera</taxon>
        <taxon>Glossata</taxon>
        <taxon>Ditrysia</taxon>
        <taxon>Bombycoidea</taxon>
        <taxon>Bombycidae</taxon>
        <taxon>Bombycinae</taxon>
        <taxon>Bombyx</taxon>
    </lineage>
</organism>
<dbReference type="RefSeq" id="XP_028028616.1">
    <property type="nucleotide sequence ID" value="XM_028172815.1"/>
</dbReference>
<keyword evidence="2" id="KW-1185">Reference proteome</keyword>
<reference evidence="3" key="1">
    <citation type="submission" date="2025-08" db="UniProtKB">
        <authorList>
            <consortium name="RefSeq"/>
        </authorList>
    </citation>
    <scope>IDENTIFICATION</scope>
    <source>
        <tissue evidence="3">Silk gland</tissue>
    </source>
</reference>
<dbReference type="PANTHER" id="PTHR23159:SF31">
    <property type="entry name" value="CENTROSOME-ASSOCIATED PROTEIN CEP250 ISOFORM X1"/>
    <property type="match status" value="1"/>
</dbReference>
<evidence type="ECO:0000313" key="3">
    <source>
        <dbReference type="RefSeq" id="XP_028028616.1"/>
    </source>
</evidence>
<keyword evidence="1" id="KW-0175">Coiled coil</keyword>
<dbReference type="AlphaFoldDB" id="A0A6J2JGJ3"/>
<dbReference type="OrthoDB" id="6923473at2759"/>
<protein>
    <submittedName>
        <fullName evidence="3">Leucine-rich repeat-containing protein DDB_G0290503</fullName>
    </submittedName>
</protein>
<feature type="coiled-coil region" evidence="1">
    <location>
        <begin position="361"/>
        <end position="579"/>
    </location>
</feature>
<feature type="coiled-coil region" evidence="1">
    <location>
        <begin position="801"/>
        <end position="842"/>
    </location>
</feature>